<keyword evidence="8" id="KW-0539">Nucleus</keyword>
<keyword evidence="9" id="KW-0131">Cell cycle</keyword>
<keyword evidence="6" id="KW-0498">Mitosis</keyword>
<gene>
    <name evidence="13" type="ORF">P5673_017334</name>
</gene>
<evidence type="ECO:0000256" key="2">
    <source>
        <dbReference type="ARBA" id="ARBA00004906"/>
    </source>
</evidence>
<reference evidence="13" key="1">
    <citation type="journal article" date="2023" name="G3 (Bethesda)">
        <title>Whole genome assembly and annotation of the endangered Caribbean coral Acropora cervicornis.</title>
        <authorList>
            <person name="Selwyn J.D."/>
            <person name="Vollmer S.V."/>
        </authorList>
    </citation>
    <scope>NUCLEOTIDE SEQUENCE</scope>
    <source>
        <strain evidence="13">K2</strain>
    </source>
</reference>
<evidence type="ECO:0000313" key="13">
    <source>
        <dbReference type="EMBL" id="KAK2560332.1"/>
    </source>
</evidence>
<evidence type="ECO:0000256" key="10">
    <source>
        <dbReference type="ARBA" id="ARBA00031338"/>
    </source>
</evidence>
<dbReference type="Pfam" id="PF05839">
    <property type="entry name" value="Apc13p"/>
    <property type="match status" value="1"/>
</dbReference>
<reference evidence="13" key="2">
    <citation type="journal article" date="2023" name="Science">
        <title>Genomic signatures of disease resistance in endangered staghorn corals.</title>
        <authorList>
            <person name="Vollmer S.V."/>
            <person name="Selwyn J.D."/>
            <person name="Despard B.A."/>
            <person name="Roesel C.L."/>
        </authorList>
    </citation>
    <scope>NUCLEOTIDE SEQUENCE</scope>
    <source>
        <strain evidence="13">K2</strain>
    </source>
</reference>
<accession>A0AAD9QFI1</accession>
<comment type="caution">
    <text evidence="13">The sequence shown here is derived from an EMBL/GenBank/DDBJ whole genome shotgun (WGS) entry which is preliminary data.</text>
</comment>
<dbReference type="GO" id="GO:0005680">
    <property type="term" value="C:anaphase-promoting complex"/>
    <property type="evidence" value="ECO:0007669"/>
    <property type="project" value="InterPro"/>
</dbReference>
<organism evidence="13 14">
    <name type="scientific">Acropora cervicornis</name>
    <name type="common">Staghorn coral</name>
    <dbReference type="NCBI Taxonomy" id="6130"/>
    <lineage>
        <taxon>Eukaryota</taxon>
        <taxon>Metazoa</taxon>
        <taxon>Cnidaria</taxon>
        <taxon>Anthozoa</taxon>
        <taxon>Hexacorallia</taxon>
        <taxon>Scleractinia</taxon>
        <taxon>Astrocoeniina</taxon>
        <taxon>Acroporidae</taxon>
        <taxon>Acropora</taxon>
    </lineage>
</organism>
<keyword evidence="7" id="KW-0833">Ubl conjugation pathway</keyword>
<comment type="subcellular location">
    <subcellularLocation>
        <location evidence="1">Nucleus</location>
    </subcellularLocation>
</comment>
<comment type="similarity">
    <text evidence="3">Belongs to the APC13 family.</text>
</comment>
<evidence type="ECO:0000256" key="5">
    <source>
        <dbReference type="ARBA" id="ARBA00022618"/>
    </source>
</evidence>
<evidence type="ECO:0000256" key="4">
    <source>
        <dbReference type="ARBA" id="ARBA00013935"/>
    </source>
</evidence>
<evidence type="ECO:0000256" key="7">
    <source>
        <dbReference type="ARBA" id="ARBA00022786"/>
    </source>
</evidence>
<evidence type="ECO:0000256" key="6">
    <source>
        <dbReference type="ARBA" id="ARBA00022776"/>
    </source>
</evidence>
<dbReference type="Proteomes" id="UP001249851">
    <property type="component" value="Unassembled WGS sequence"/>
</dbReference>
<comment type="function">
    <text evidence="11">Component of the anaphase promoting complex/cyclosome (APC/C), a cell cycle-regulated E3 ubiquitin ligase that controls progression through mitosis and the G1 phase of the cell cycle. The APC/C complex acts by mediating ubiquitination and subsequent degradation of target proteins: it mainly mediates the formation of 'Lys-11'-linked polyubiquitin chains and, to a lower extent, the formation of 'Lys-48'- and 'Lys-63'-linked polyubiquitin chains. The APC/C complex catalyzes assembly of branched 'Lys-11'-/'Lys-48'-linked branched ubiquitin chains on target proteins.</text>
</comment>
<dbReference type="PANTHER" id="PTHR28672">
    <property type="entry name" value="ANAPHASE-PROMOTING COMPLEX SUBUNIT 13"/>
    <property type="match status" value="1"/>
</dbReference>
<evidence type="ECO:0000256" key="8">
    <source>
        <dbReference type="ARBA" id="ARBA00023242"/>
    </source>
</evidence>
<evidence type="ECO:0000256" key="1">
    <source>
        <dbReference type="ARBA" id="ARBA00004123"/>
    </source>
</evidence>
<name>A0AAD9QFI1_ACRCE</name>
<evidence type="ECO:0000256" key="11">
    <source>
        <dbReference type="ARBA" id="ARBA00045696"/>
    </source>
</evidence>
<evidence type="ECO:0000256" key="3">
    <source>
        <dbReference type="ARBA" id="ARBA00006940"/>
    </source>
</evidence>
<dbReference type="AlphaFoldDB" id="A0AAD9QFI1"/>
<dbReference type="GO" id="GO:0051301">
    <property type="term" value="P:cell division"/>
    <property type="evidence" value="ECO:0007669"/>
    <property type="project" value="UniProtKB-KW"/>
</dbReference>
<evidence type="ECO:0000256" key="9">
    <source>
        <dbReference type="ARBA" id="ARBA00023306"/>
    </source>
</evidence>
<dbReference type="GO" id="GO:0070979">
    <property type="term" value="P:protein K11-linked ubiquitination"/>
    <property type="evidence" value="ECO:0007669"/>
    <property type="project" value="TreeGrafter"/>
</dbReference>
<sequence>MSLDSELSYAHRDGRLLELIDETWQKDKLPNDELSFVQEQLVQNNGSKWCLQITAAHFSDIAVPEFELPAIDDSDHNGATDSLKEQEQKWTDLGIQQLQESPHHTGN</sequence>
<evidence type="ECO:0000256" key="12">
    <source>
        <dbReference type="SAM" id="MobiDB-lite"/>
    </source>
</evidence>
<dbReference type="InterPro" id="IPR008401">
    <property type="entry name" value="Apc13"/>
</dbReference>
<keyword evidence="14" id="KW-1185">Reference proteome</keyword>
<proteinExistence type="inferred from homology"/>
<feature type="region of interest" description="Disordered" evidence="12">
    <location>
        <begin position="70"/>
        <end position="107"/>
    </location>
</feature>
<keyword evidence="5" id="KW-0132">Cell division</keyword>
<dbReference type="PANTHER" id="PTHR28672:SF1">
    <property type="entry name" value="ANAPHASE-PROMOTING COMPLEX SUBUNIT 13"/>
    <property type="match status" value="1"/>
</dbReference>
<feature type="compositionally biased region" description="Basic and acidic residues" evidence="12">
    <location>
        <begin position="73"/>
        <end position="90"/>
    </location>
</feature>
<protein>
    <recommendedName>
        <fullName evidence="4">Anaphase-promoting complex subunit 13</fullName>
    </recommendedName>
    <alternativeName>
        <fullName evidence="10">Cyclosome subunit 13</fullName>
    </alternativeName>
</protein>
<evidence type="ECO:0000313" key="14">
    <source>
        <dbReference type="Proteomes" id="UP001249851"/>
    </source>
</evidence>
<dbReference type="EMBL" id="JARQWQ010000037">
    <property type="protein sequence ID" value="KAK2560332.1"/>
    <property type="molecule type" value="Genomic_DNA"/>
</dbReference>
<comment type="pathway">
    <text evidence="2">Protein modification; protein ubiquitination.</text>
</comment>